<dbReference type="AlphaFoldDB" id="A0A9W8D0G9"/>
<feature type="compositionally biased region" description="Low complexity" evidence="1">
    <location>
        <begin position="224"/>
        <end position="245"/>
    </location>
</feature>
<name>A0A9W8D0G9_9FUNG</name>
<gene>
    <name evidence="2" type="ORF">LPJ61_000497</name>
</gene>
<proteinExistence type="predicted"/>
<feature type="compositionally biased region" description="Acidic residues" evidence="1">
    <location>
        <begin position="251"/>
        <end position="265"/>
    </location>
</feature>
<evidence type="ECO:0008006" key="4">
    <source>
        <dbReference type="Google" id="ProtNLM"/>
    </source>
</evidence>
<feature type="compositionally biased region" description="Polar residues" evidence="1">
    <location>
        <begin position="210"/>
        <end position="223"/>
    </location>
</feature>
<feature type="region of interest" description="Disordered" evidence="1">
    <location>
        <begin position="126"/>
        <end position="271"/>
    </location>
</feature>
<feature type="compositionally biased region" description="Low complexity" evidence="1">
    <location>
        <begin position="142"/>
        <end position="175"/>
    </location>
</feature>
<dbReference type="OrthoDB" id="2432613at2759"/>
<dbReference type="Proteomes" id="UP001143981">
    <property type="component" value="Unassembled WGS sequence"/>
</dbReference>
<evidence type="ECO:0000313" key="2">
    <source>
        <dbReference type="EMBL" id="KAJ1735550.1"/>
    </source>
</evidence>
<organism evidence="2 3">
    <name type="scientific">Coemansia biformis</name>
    <dbReference type="NCBI Taxonomy" id="1286918"/>
    <lineage>
        <taxon>Eukaryota</taxon>
        <taxon>Fungi</taxon>
        <taxon>Fungi incertae sedis</taxon>
        <taxon>Zoopagomycota</taxon>
        <taxon>Kickxellomycotina</taxon>
        <taxon>Kickxellomycetes</taxon>
        <taxon>Kickxellales</taxon>
        <taxon>Kickxellaceae</taxon>
        <taxon>Coemansia</taxon>
    </lineage>
</organism>
<evidence type="ECO:0000313" key="3">
    <source>
        <dbReference type="Proteomes" id="UP001143981"/>
    </source>
</evidence>
<accession>A0A9W8D0G9</accession>
<dbReference type="PANTHER" id="PTHR40633">
    <property type="entry name" value="MATRIX PROTEIN, PUTATIVE (AFU_ORTHOLOGUE AFUA_8G05410)-RELATED"/>
    <property type="match status" value="1"/>
</dbReference>
<comment type="caution">
    <text evidence="2">The sequence shown here is derived from an EMBL/GenBank/DDBJ whole genome shotgun (WGS) entry which is preliminary data.</text>
</comment>
<dbReference type="PANTHER" id="PTHR40633:SF1">
    <property type="entry name" value="GPI ANCHORED SERINE-THREONINE RICH PROTEIN (AFU_ORTHOLOGUE AFUA_1G03630)"/>
    <property type="match status" value="1"/>
</dbReference>
<keyword evidence="3" id="KW-1185">Reference proteome</keyword>
<protein>
    <recommendedName>
        <fullName evidence="4">Ser-Thr-rich glycosyl-phosphatidyl-inositol-anchored membrane family-domain-containing protein</fullName>
    </recommendedName>
</protein>
<sequence>MVSFSAYAAAALAFVGIARAGFYTTYPVGADAIMSGQTIQIKWEPRAGDPDLSLVKSYTLKFMTGGNAVQTTVAVIGTFDISQTTVTYTIPKTVPGMYFLMYTATGGGSSWSTRFSIDRGTTWYPEGVATGRDPDASSTGKPTSAVPSSAAPSSASAPSSALPASSSSVHASPTADVTTSSVEPKASNDTDSASSGSDDNSASSDDASNHTQLTSELGSLSDESSTSATRSKTSKTSSTHQSKTKSAPESSDVDSLESDSVDSESESSSSGAATYFLSAVAILVASVGMI</sequence>
<feature type="compositionally biased region" description="Low complexity" evidence="1">
    <location>
        <begin position="187"/>
        <end position="206"/>
    </location>
</feature>
<evidence type="ECO:0000256" key="1">
    <source>
        <dbReference type="SAM" id="MobiDB-lite"/>
    </source>
</evidence>
<dbReference type="InterPro" id="IPR052982">
    <property type="entry name" value="SRP1/TIP1-like"/>
</dbReference>
<dbReference type="EMBL" id="JANBOI010000021">
    <property type="protein sequence ID" value="KAJ1735550.1"/>
    <property type="molecule type" value="Genomic_DNA"/>
</dbReference>
<reference evidence="2" key="1">
    <citation type="submission" date="2022-07" db="EMBL/GenBank/DDBJ databases">
        <title>Phylogenomic reconstructions and comparative analyses of Kickxellomycotina fungi.</title>
        <authorList>
            <person name="Reynolds N.K."/>
            <person name="Stajich J.E."/>
            <person name="Barry K."/>
            <person name="Grigoriev I.V."/>
            <person name="Crous P."/>
            <person name="Smith M.E."/>
        </authorList>
    </citation>
    <scope>NUCLEOTIDE SEQUENCE</scope>
    <source>
        <strain evidence="2">BCRC 34381</strain>
    </source>
</reference>